<evidence type="ECO:0000313" key="8">
    <source>
        <dbReference type="EMBL" id="EGK61211.1"/>
    </source>
</evidence>
<reference evidence="8 9" key="1">
    <citation type="submission" date="2011-04" db="EMBL/GenBank/DDBJ databases">
        <authorList>
            <person name="Muzny D."/>
            <person name="Qin X."/>
            <person name="Deng J."/>
            <person name="Jiang H."/>
            <person name="Liu Y."/>
            <person name="Qu J."/>
            <person name="Song X.-Z."/>
            <person name="Zhang L."/>
            <person name="Thornton R."/>
            <person name="Coyle M."/>
            <person name="Francisco L."/>
            <person name="Jackson L."/>
            <person name="Javaid M."/>
            <person name="Korchina V."/>
            <person name="Kovar C."/>
            <person name="Mata R."/>
            <person name="Mathew T."/>
            <person name="Ngo R."/>
            <person name="Nguyen L."/>
            <person name="Nguyen N."/>
            <person name="Okwuonu G."/>
            <person name="Ongeri F."/>
            <person name="Pham C."/>
            <person name="Simmons D."/>
            <person name="Wilczek-Boney K."/>
            <person name="Hale W."/>
            <person name="Jakkamsetti A."/>
            <person name="Pham P."/>
            <person name="Ruth R."/>
            <person name="San Lucas F."/>
            <person name="Warren J."/>
            <person name="Zhang J."/>
            <person name="Zhao Z."/>
            <person name="Zhou C."/>
            <person name="Zhu D."/>
            <person name="Lee S."/>
            <person name="Bess C."/>
            <person name="Blankenburg K."/>
            <person name="Forbes L."/>
            <person name="Fu Q."/>
            <person name="Gubbala S."/>
            <person name="Hirani K."/>
            <person name="Jayaseelan J.C."/>
            <person name="Lara F."/>
            <person name="Munidasa M."/>
            <person name="Palculict T."/>
            <person name="Patil S."/>
            <person name="Pu L.-L."/>
            <person name="Saada N."/>
            <person name="Tang L."/>
            <person name="Weissenberger G."/>
            <person name="Zhu Y."/>
            <person name="Hemphill L."/>
            <person name="Shang Y."/>
            <person name="Youmans B."/>
            <person name="Ayvaz T."/>
            <person name="Ross M."/>
            <person name="Santibanez J."/>
            <person name="Aqrawi P."/>
            <person name="Gross S."/>
            <person name="Joshi V."/>
            <person name="Fowler G."/>
            <person name="Nazareth L."/>
            <person name="Reid J."/>
            <person name="Worley K."/>
            <person name="Petrosino J."/>
            <person name="Highlander S."/>
            <person name="Gibbs R."/>
        </authorList>
    </citation>
    <scope>NUCLEOTIDE SEQUENCE [LARGE SCALE GENOMIC DNA]</scope>
    <source>
        <strain evidence="8 9">DSM 2778</strain>
    </source>
</reference>
<evidence type="ECO:0000256" key="5">
    <source>
        <dbReference type="ARBA" id="ARBA00023316"/>
    </source>
</evidence>
<dbReference type="HOGENOM" id="CLU_042399_5_1_9"/>
<dbReference type="GO" id="GO:0016740">
    <property type="term" value="F:transferase activity"/>
    <property type="evidence" value="ECO:0007669"/>
    <property type="project" value="UniProtKB-KW"/>
</dbReference>
<feature type="active site" description="Nucleophile" evidence="6">
    <location>
        <position position="174"/>
    </location>
</feature>
<keyword evidence="2" id="KW-0808">Transferase</keyword>
<dbReference type="PANTHER" id="PTHR30582">
    <property type="entry name" value="L,D-TRANSPEPTIDASE"/>
    <property type="match status" value="1"/>
</dbReference>
<dbReference type="GO" id="GO:0071555">
    <property type="term" value="P:cell wall organization"/>
    <property type="evidence" value="ECO:0007669"/>
    <property type="project" value="UniProtKB-UniRule"/>
</dbReference>
<evidence type="ECO:0000259" key="7">
    <source>
        <dbReference type="PROSITE" id="PS52029"/>
    </source>
</evidence>
<dbReference type="SUPFAM" id="SSF141523">
    <property type="entry name" value="L,D-transpeptidase catalytic domain-like"/>
    <property type="match status" value="1"/>
</dbReference>
<dbReference type="GO" id="GO:0008360">
    <property type="term" value="P:regulation of cell shape"/>
    <property type="evidence" value="ECO:0007669"/>
    <property type="project" value="UniProtKB-UniRule"/>
</dbReference>
<comment type="pathway">
    <text evidence="1 6">Cell wall biogenesis; peptidoglycan biosynthesis.</text>
</comment>
<dbReference type="GO" id="GO:0071972">
    <property type="term" value="F:peptidoglycan L,D-transpeptidase activity"/>
    <property type="evidence" value="ECO:0007669"/>
    <property type="project" value="TreeGrafter"/>
</dbReference>
<name>F5RK29_9FIRM</name>
<keyword evidence="9" id="KW-1185">Reference proteome</keyword>
<evidence type="ECO:0000313" key="9">
    <source>
        <dbReference type="Proteomes" id="UP000004067"/>
    </source>
</evidence>
<dbReference type="Proteomes" id="UP000004067">
    <property type="component" value="Unassembled WGS sequence"/>
</dbReference>
<dbReference type="UniPathway" id="UPA00219"/>
<accession>F5RK29</accession>
<dbReference type="InterPro" id="IPR005490">
    <property type="entry name" value="LD_TPept_cat_dom"/>
</dbReference>
<dbReference type="RefSeq" id="WP_006305480.1">
    <property type="nucleotide sequence ID" value="NZ_GL892076.1"/>
</dbReference>
<feature type="domain" description="L,D-TPase catalytic" evidence="7">
    <location>
        <begin position="62"/>
        <end position="198"/>
    </location>
</feature>
<organism evidence="8 9">
    <name type="scientific">Centipeda periodontii DSM 2778</name>
    <dbReference type="NCBI Taxonomy" id="888060"/>
    <lineage>
        <taxon>Bacteria</taxon>
        <taxon>Bacillati</taxon>
        <taxon>Bacillota</taxon>
        <taxon>Negativicutes</taxon>
        <taxon>Selenomonadales</taxon>
        <taxon>Selenomonadaceae</taxon>
        <taxon>Centipeda</taxon>
    </lineage>
</organism>
<dbReference type="InterPro" id="IPR050979">
    <property type="entry name" value="LD-transpeptidase"/>
</dbReference>
<dbReference type="EMBL" id="AFHQ01000023">
    <property type="protein sequence ID" value="EGK61211.1"/>
    <property type="molecule type" value="Genomic_DNA"/>
</dbReference>
<gene>
    <name evidence="8" type="ORF">HMPREF9081_0614</name>
</gene>
<dbReference type="OrthoDB" id="9787225at2"/>
<sequence>MRPLLLIGITVLLLCTAGCTSHIGKRINDCNTSETTVPQQNATQEAKTEQAVPLIANAPSGTSILIRKSEFRLYLLVNGNVVQSWPIALGKNAGQKEVVGDMKTPNGSFPVDEVLGSSDWTHDFGDGKGEIAGAYGPYFISLDTSALSGGAWDGIGIHGTHDPASIGTRASEGCIRMNNEDLCALKEHVNVGMQVTIEE</sequence>
<keyword evidence="5 6" id="KW-0961">Cell wall biogenesis/degradation</keyword>
<dbReference type="GO" id="GO:0005576">
    <property type="term" value="C:extracellular region"/>
    <property type="evidence" value="ECO:0007669"/>
    <property type="project" value="TreeGrafter"/>
</dbReference>
<evidence type="ECO:0000256" key="1">
    <source>
        <dbReference type="ARBA" id="ARBA00004752"/>
    </source>
</evidence>
<dbReference type="PROSITE" id="PS52029">
    <property type="entry name" value="LD_TPASE"/>
    <property type="match status" value="1"/>
</dbReference>
<dbReference type="STRING" id="888060.HMPREF9081_0614"/>
<evidence type="ECO:0000256" key="4">
    <source>
        <dbReference type="ARBA" id="ARBA00022984"/>
    </source>
</evidence>
<proteinExistence type="predicted"/>
<keyword evidence="3 6" id="KW-0133">Cell shape</keyword>
<dbReference type="GO" id="GO:0018104">
    <property type="term" value="P:peptidoglycan-protein cross-linking"/>
    <property type="evidence" value="ECO:0007669"/>
    <property type="project" value="TreeGrafter"/>
</dbReference>
<dbReference type="Gene3D" id="2.40.440.10">
    <property type="entry name" value="L,D-transpeptidase catalytic domain-like"/>
    <property type="match status" value="1"/>
</dbReference>
<evidence type="ECO:0000256" key="6">
    <source>
        <dbReference type="PROSITE-ProRule" id="PRU01373"/>
    </source>
</evidence>
<protein>
    <submittedName>
        <fullName evidence="8">Spore protein YkuD-like protein</fullName>
    </submittedName>
</protein>
<dbReference type="Pfam" id="PF03734">
    <property type="entry name" value="YkuD"/>
    <property type="match status" value="1"/>
</dbReference>
<evidence type="ECO:0000256" key="2">
    <source>
        <dbReference type="ARBA" id="ARBA00022679"/>
    </source>
</evidence>
<keyword evidence="4 6" id="KW-0573">Peptidoglycan synthesis</keyword>
<dbReference type="InterPro" id="IPR038063">
    <property type="entry name" value="Transpep_catalytic_dom"/>
</dbReference>
<comment type="caution">
    <text evidence="8">The sequence shown here is derived from an EMBL/GenBank/DDBJ whole genome shotgun (WGS) entry which is preliminary data.</text>
</comment>
<feature type="active site" description="Proton donor/acceptor" evidence="6">
    <location>
        <position position="158"/>
    </location>
</feature>
<dbReference type="CDD" id="cd16913">
    <property type="entry name" value="YkuD_like"/>
    <property type="match status" value="1"/>
</dbReference>
<dbReference type="eggNOG" id="COG1376">
    <property type="taxonomic scope" value="Bacteria"/>
</dbReference>
<dbReference type="AlphaFoldDB" id="F5RK29"/>
<evidence type="ECO:0000256" key="3">
    <source>
        <dbReference type="ARBA" id="ARBA00022960"/>
    </source>
</evidence>